<keyword evidence="5" id="KW-0503">Monooxygenase</keyword>
<dbReference type="Pfam" id="PF00743">
    <property type="entry name" value="FMO-like"/>
    <property type="match status" value="1"/>
</dbReference>
<dbReference type="Gene3D" id="3.50.50.60">
    <property type="entry name" value="FAD/NAD(P)-binding domain"/>
    <property type="match status" value="1"/>
</dbReference>
<name>A0AA39VKW1_ACESA</name>
<evidence type="ECO:0000256" key="3">
    <source>
        <dbReference type="ARBA" id="ARBA00022827"/>
    </source>
</evidence>
<dbReference type="EC" id="1.-.-.-" evidence="5"/>
<evidence type="ECO:0000256" key="5">
    <source>
        <dbReference type="RuleBase" id="RU361177"/>
    </source>
</evidence>
<dbReference type="FunFam" id="3.50.50.60:FF:000440">
    <property type="entry name" value="Flavin-containing monooxygenase"/>
    <property type="match status" value="1"/>
</dbReference>
<dbReference type="GO" id="GO:0050661">
    <property type="term" value="F:NADP binding"/>
    <property type="evidence" value="ECO:0007669"/>
    <property type="project" value="InterPro"/>
</dbReference>
<dbReference type="FunFam" id="3.50.50.60:FF:000403">
    <property type="entry name" value="Flavin-containing monooxygenase"/>
    <property type="match status" value="1"/>
</dbReference>
<dbReference type="AlphaFoldDB" id="A0AA39VKW1"/>
<protein>
    <recommendedName>
        <fullName evidence="5">Flavin-containing monooxygenase</fullName>
        <ecNumber evidence="5">1.-.-.-</ecNumber>
    </recommendedName>
</protein>
<dbReference type="SUPFAM" id="SSF51905">
    <property type="entry name" value="FAD/NAD(P)-binding domain"/>
    <property type="match status" value="1"/>
</dbReference>
<dbReference type="InterPro" id="IPR020946">
    <property type="entry name" value="Flavin_mOase-like"/>
</dbReference>
<reference evidence="6" key="1">
    <citation type="journal article" date="2022" name="Plant J.">
        <title>Strategies of tolerance reflected in two North American maple genomes.</title>
        <authorList>
            <person name="McEvoy S.L."/>
            <person name="Sezen U.U."/>
            <person name="Trouern-Trend A."/>
            <person name="McMahon S.M."/>
            <person name="Schaberg P.G."/>
            <person name="Yang J."/>
            <person name="Wegrzyn J.L."/>
            <person name="Swenson N.G."/>
        </authorList>
    </citation>
    <scope>NUCLEOTIDE SEQUENCE</scope>
    <source>
        <strain evidence="6">NS2018</strain>
    </source>
</reference>
<evidence type="ECO:0000313" key="7">
    <source>
        <dbReference type="Proteomes" id="UP001168877"/>
    </source>
</evidence>
<dbReference type="EMBL" id="JAUESC010000384">
    <property type="protein sequence ID" value="KAK0583091.1"/>
    <property type="molecule type" value="Genomic_DNA"/>
</dbReference>
<dbReference type="PANTHER" id="PTHR23023">
    <property type="entry name" value="DIMETHYLANILINE MONOOXYGENASE"/>
    <property type="match status" value="1"/>
</dbReference>
<comment type="caution">
    <text evidence="6">The sequence shown here is derived from an EMBL/GenBank/DDBJ whole genome shotgun (WGS) entry which is preliminary data.</text>
</comment>
<comment type="similarity">
    <text evidence="1 5">Belongs to the FMO family.</text>
</comment>
<keyword evidence="3 5" id="KW-0274">FAD</keyword>
<keyword evidence="2 5" id="KW-0285">Flavoprotein</keyword>
<reference evidence="6" key="2">
    <citation type="submission" date="2023-06" db="EMBL/GenBank/DDBJ databases">
        <authorList>
            <person name="Swenson N.G."/>
            <person name="Wegrzyn J.L."/>
            <person name="Mcevoy S.L."/>
        </authorList>
    </citation>
    <scope>NUCLEOTIDE SEQUENCE</scope>
    <source>
        <strain evidence="6">NS2018</strain>
        <tissue evidence="6">Leaf</tissue>
    </source>
</reference>
<keyword evidence="7" id="KW-1185">Reference proteome</keyword>
<dbReference type="GO" id="GO:0050660">
    <property type="term" value="F:flavin adenine dinucleotide binding"/>
    <property type="evidence" value="ECO:0007669"/>
    <property type="project" value="InterPro"/>
</dbReference>
<sequence length="482" mass="53411">MVEWKGNLDPVEGNGAPGSAEMCIDGLGPGGEVSSKGLGRPIKVNTQGPQLLLGGAVNPSQTQPTHLVQPSLGPLIGDAKNMLAMEKKKQIGIIGAGISGLIACKYMLSKGFDPIVFEARSDVGGVWIKTIETTRLQSPRSLYQFSDFPWPSSVTEDFPTQDQVFDYIQSYAQHFDLIKHIRFNTKVVGIEYEQGLSDKDLEGKWKVVVEENNTLNNSTEVHQVDFVILCVGRFSDVPNIPEFPLNKGPEAFHGKVIHSMDYAAMDYESAANFVKGKQVTVVGFSKSALDIAMECSEANGLRNPCTVLYRTEQWNVPDYLPWGVPLTYLYLNRFSELLVRKPGESFLLSLLATMLSPLRWGFSKFVESHINKKHRLTKYGMVPKHSFVQQISSCLVTTVPEKFYDKVEEGSIILKKSPSFSFCEEGISVDGETTSTTTPLKTDVVILATGFRGDKKLKDIFVSRVFQDYIAGSPNEALPLYR</sequence>
<proteinExistence type="inferred from homology"/>
<comment type="cofactor">
    <cofactor evidence="5">
        <name>FAD</name>
        <dbReference type="ChEBI" id="CHEBI:57692"/>
    </cofactor>
</comment>
<evidence type="ECO:0000256" key="1">
    <source>
        <dbReference type="ARBA" id="ARBA00009183"/>
    </source>
</evidence>
<evidence type="ECO:0000256" key="4">
    <source>
        <dbReference type="ARBA" id="ARBA00023002"/>
    </source>
</evidence>
<accession>A0AA39VKW1</accession>
<dbReference type="InterPro" id="IPR050346">
    <property type="entry name" value="FMO-like"/>
</dbReference>
<dbReference type="Proteomes" id="UP001168877">
    <property type="component" value="Unassembled WGS sequence"/>
</dbReference>
<organism evidence="6 7">
    <name type="scientific">Acer saccharum</name>
    <name type="common">Sugar maple</name>
    <dbReference type="NCBI Taxonomy" id="4024"/>
    <lineage>
        <taxon>Eukaryota</taxon>
        <taxon>Viridiplantae</taxon>
        <taxon>Streptophyta</taxon>
        <taxon>Embryophyta</taxon>
        <taxon>Tracheophyta</taxon>
        <taxon>Spermatophyta</taxon>
        <taxon>Magnoliopsida</taxon>
        <taxon>eudicotyledons</taxon>
        <taxon>Gunneridae</taxon>
        <taxon>Pentapetalae</taxon>
        <taxon>rosids</taxon>
        <taxon>malvids</taxon>
        <taxon>Sapindales</taxon>
        <taxon>Sapindaceae</taxon>
        <taxon>Hippocastanoideae</taxon>
        <taxon>Acereae</taxon>
        <taxon>Acer</taxon>
    </lineage>
</organism>
<evidence type="ECO:0000256" key="2">
    <source>
        <dbReference type="ARBA" id="ARBA00022630"/>
    </source>
</evidence>
<evidence type="ECO:0000313" key="6">
    <source>
        <dbReference type="EMBL" id="KAK0583091.1"/>
    </source>
</evidence>
<dbReference type="InterPro" id="IPR036188">
    <property type="entry name" value="FAD/NAD-bd_sf"/>
</dbReference>
<dbReference type="GO" id="GO:0004499">
    <property type="term" value="F:N,N-dimethylaniline monooxygenase activity"/>
    <property type="evidence" value="ECO:0007669"/>
    <property type="project" value="InterPro"/>
</dbReference>
<gene>
    <name evidence="6" type="ORF">LWI29_033224</name>
</gene>
<keyword evidence="4 5" id="KW-0560">Oxidoreductase</keyword>